<keyword evidence="16" id="KW-1185">Reference proteome</keyword>
<keyword evidence="5 9" id="KW-0276">Fatty acid metabolism</keyword>
<reference evidence="11 14" key="1">
    <citation type="submission" date="2018-06" db="EMBL/GenBank/DDBJ databases">
        <authorList>
            <consortium name="Pathogen Informatics"/>
            <person name="Doyle S."/>
        </authorList>
    </citation>
    <scope>NUCLEOTIDE SEQUENCE [LARGE SCALE GENOMIC DNA]</scope>
    <source>
        <strain evidence="11 14">NCTC10638</strain>
    </source>
</reference>
<dbReference type="InterPro" id="IPR000089">
    <property type="entry name" value="Biotin_lipoyl"/>
</dbReference>
<evidence type="ECO:0000256" key="9">
    <source>
        <dbReference type="RuleBase" id="RU364072"/>
    </source>
</evidence>
<evidence type="ECO:0000256" key="6">
    <source>
        <dbReference type="ARBA" id="ARBA00023098"/>
    </source>
</evidence>
<keyword evidence="7 9" id="KW-0275">Fatty acid biosynthesis</keyword>
<dbReference type="UniPathway" id="UPA00094"/>
<evidence type="ECO:0000313" key="12">
    <source>
        <dbReference type="EMBL" id="TRB37664.1"/>
    </source>
</evidence>
<dbReference type="Proteomes" id="UP000318394">
    <property type="component" value="Unassembled WGS sequence"/>
</dbReference>
<sequence>MDIRKIKKLIELVEESGITELEVSEEEGTVRISRAAPAVAPAAVQYAAAPVVAPAAPQVASTVPVAAPAEAPKAAETSGHAVLSPMVGTFYRSPSPDAKPFVEVGQTVKIGDTLCIVEAMKMMNRIESDKAGVVKEILVNDGEPVEFDQKLFIIE</sequence>
<keyword evidence="8 9" id="KW-0092">Biotin</keyword>
<accession>A0A249A377</accession>
<evidence type="ECO:0000313" key="11">
    <source>
        <dbReference type="EMBL" id="STY59977.1"/>
    </source>
</evidence>
<dbReference type="InterPro" id="IPR011053">
    <property type="entry name" value="Single_hybrid_motif"/>
</dbReference>
<dbReference type="Pfam" id="PF00364">
    <property type="entry name" value="Biotin_lipoyl"/>
    <property type="match status" value="1"/>
</dbReference>
<dbReference type="AlphaFoldDB" id="A0A249A377"/>
<dbReference type="EMBL" id="VAJI01000011">
    <property type="protein sequence ID" value="TRB37664.1"/>
    <property type="molecule type" value="Genomic_DNA"/>
</dbReference>
<name>A0A249A377_MANHA</name>
<evidence type="ECO:0000313" key="15">
    <source>
        <dbReference type="Proteomes" id="UP000315164"/>
    </source>
</evidence>
<dbReference type="OrthoDB" id="9811735at2"/>
<dbReference type="InterPro" id="IPR050709">
    <property type="entry name" value="Biotin_Carboxyl_Carrier/Decarb"/>
</dbReference>
<keyword evidence="6 9" id="KW-0443">Lipid metabolism</keyword>
<dbReference type="FunFam" id="2.40.50.100:FF:000003">
    <property type="entry name" value="Acetyl-CoA carboxylase biotin carboxyl carrier protein"/>
    <property type="match status" value="1"/>
</dbReference>
<evidence type="ECO:0000313" key="16">
    <source>
        <dbReference type="Proteomes" id="UP000318394"/>
    </source>
</evidence>
<dbReference type="SUPFAM" id="SSF51230">
    <property type="entry name" value="Single hybrid motif"/>
    <property type="match status" value="1"/>
</dbReference>
<dbReference type="GeneID" id="67370214"/>
<evidence type="ECO:0000256" key="7">
    <source>
        <dbReference type="ARBA" id="ARBA00023160"/>
    </source>
</evidence>
<dbReference type="Proteomes" id="UP000315164">
    <property type="component" value="Unassembled WGS sequence"/>
</dbReference>
<dbReference type="EMBL" id="VAJB01000012">
    <property type="protein sequence ID" value="TRB74604.1"/>
    <property type="molecule type" value="Genomic_DNA"/>
</dbReference>
<dbReference type="EMBL" id="UGPN01000002">
    <property type="protein sequence ID" value="STY59977.1"/>
    <property type="molecule type" value="Genomic_DNA"/>
</dbReference>
<dbReference type="GO" id="GO:0009317">
    <property type="term" value="C:acetyl-CoA carboxylase complex"/>
    <property type="evidence" value="ECO:0007669"/>
    <property type="project" value="InterPro"/>
</dbReference>
<dbReference type="Proteomes" id="UP000254802">
    <property type="component" value="Unassembled WGS sequence"/>
</dbReference>
<dbReference type="InterPro" id="IPR001249">
    <property type="entry name" value="AcCoA_biotinCC"/>
</dbReference>
<comment type="pathway">
    <text evidence="2 9">Lipid metabolism; fatty acid biosynthesis.</text>
</comment>
<protein>
    <recommendedName>
        <fullName evidence="3 9">Biotin carboxyl carrier protein of acetyl-CoA carboxylase</fullName>
    </recommendedName>
</protein>
<dbReference type="GO" id="GO:0003989">
    <property type="term" value="F:acetyl-CoA carboxylase activity"/>
    <property type="evidence" value="ECO:0007669"/>
    <property type="project" value="InterPro"/>
</dbReference>
<dbReference type="PROSITE" id="PS00188">
    <property type="entry name" value="BIOTIN"/>
    <property type="match status" value="1"/>
</dbReference>
<evidence type="ECO:0000313" key="13">
    <source>
        <dbReference type="EMBL" id="TRB74604.1"/>
    </source>
</evidence>
<reference evidence="15 16" key="2">
    <citation type="journal article" date="2019" name="Vet. Microbiol.">
        <title>Genetic characterization of susceptible and multi-drug resistant Mannheimia haemolytica isolated from high-risk stocker calves prior to and after antimicrobial metaphylaxis.</title>
        <authorList>
            <person name="Snyder E.R."/>
            <person name="Alvarez-Narvaez S."/>
            <person name="Credille B.C."/>
        </authorList>
    </citation>
    <scope>NUCLEOTIDE SEQUENCE [LARGE SCALE GENOMIC DNA]</scope>
    <source>
        <strain evidence="13 15">UGA-R5-128-1</strain>
        <strain evidence="12 16">UGA-R7-163-1</strain>
    </source>
</reference>
<evidence type="ECO:0000256" key="1">
    <source>
        <dbReference type="ARBA" id="ARBA00003761"/>
    </source>
</evidence>
<gene>
    <name evidence="11" type="primary">accB</name>
    <name evidence="13" type="ORF">FEA53_07325</name>
    <name evidence="12" type="ORF">FEB89_06880</name>
    <name evidence="11" type="ORF">NCTC10638_01169</name>
</gene>
<comment type="function">
    <text evidence="1 9">This protein is a component of the acetyl coenzyme A carboxylase complex; first, biotin carboxylase catalyzes the carboxylation of the carrier protein and then the transcarboxylase transfers the carboxyl group to form malonyl-CoA.</text>
</comment>
<dbReference type="RefSeq" id="WP_006250166.1">
    <property type="nucleotide sequence ID" value="NZ_CP011098.1"/>
</dbReference>
<dbReference type="GO" id="GO:0006633">
    <property type="term" value="P:fatty acid biosynthetic process"/>
    <property type="evidence" value="ECO:0007669"/>
    <property type="project" value="UniProtKB-UniPathway"/>
</dbReference>
<dbReference type="PROSITE" id="PS50968">
    <property type="entry name" value="BIOTINYL_LIPOYL"/>
    <property type="match status" value="1"/>
</dbReference>
<organism evidence="13 15">
    <name type="scientific">Mannheimia haemolytica</name>
    <name type="common">Pasteurella haemolytica</name>
    <dbReference type="NCBI Taxonomy" id="75985"/>
    <lineage>
        <taxon>Bacteria</taxon>
        <taxon>Pseudomonadati</taxon>
        <taxon>Pseudomonadota</taxon>
        <taxon>Gammaproteobacteria</taxon>
        <taxon>Pasteurellales</taxon>
        <taxon>Pasteurellaceae</taxon>
        <taxon>Mannheimia</taxon>
    </lineage>
</organism>
<evidence type="ECO:0000259" key="10">
    <source>
        <dbReference type="PROSITE" id="PS50968"/>
    </source>
</evidence>
<dbReference type="PANTHER" id="PTHR45266:SF3">
    <property type="entry name" value="OXALOACETATE DECARBOXYLASE ALPHA CHAIN"/>
    <property type="match status" value="1"/>
</dbReference>
<evidence type="ECO:0000256" key="8">
    <source>
        <dbReference type="ARBA" id="ARBA00023267"/>
    </source>
</evidence>
<evidence type="ECO:0000313" key="14">
    <source>
        <dbReference type="Proteomes" id="UP000254802"/>
    </source>
</evidence>
<dbReference type="Gene3D" id="2.40.50.100">
    <property type="match status" value="1"/>
</dbReference>
<evidence type="ECO:0000256" key="5">
    <source>
        <dbReference type="ARBA" id="ARBA00022832"/>
    </source>
</evidence>
<dbReference type="InterPro" id="IPR001882">
    <property type="entry name" value="Biotin_BS"/>
</dbReference>
<dbReference type="PANTHER" id="PTHR45266">
    <property type="entry name" value="OXALOACETATE DECARBOXYLASE ALPHA CHAIN"/>
    <property type="match status" value="1"/>
</dbReference>
<dbReference type="NCBIfam" id="NF005457">
    <property type="entry name" value="PRK07051.1"/>
    <property type="match status" value="1"/>
</dbReference>
<dbReference type="KEGG" id="mhay:VK67_12795"/>
<evidence type="ECO:0000256" key="3">
    <source>
        <dbReference type="ARBA" id="ARBA00017562"/>
    </source>
</evidence>
<feature type="domain" description="Lipoyl-binding" evidence="10">
    <location>
        <begin position="66"/>
        <end position="155"/>
    </location>
</feature>
<evidence type="ECO:0000256" key="2">
    <source>
        <dbReference type="ARBA" id="ARBA00005194"/>
    </source>
</evidence>
<keyword evidence="4 9" id="KW-0444">Lipid biosynthesis</keyword>
<proteinExistence type="predicted"/>
<dbReference type="NCBIfam" id="TIGR00531">
    <property type="entry name" value="BCCP"/>
    <property type="match status" value="1"/>
</dbReference>
<dbReference type="PRINTS" id="PR01071">
    <property type="entry name" value="ACOABIOTINCC"/>
</dbReference>
<dbReference type="CDD" id="cd06850">
    <property type="entry name" value="biotinyl_domain"/>
    <property type="match status" value="1"/>
</dbReference>
<keyword evidence="13" id="KW-0436">Ligase</keyword>
<dbReference type="KEGG" id="mhaq:WC39_12790"/>
<dbReference type="STRING" id="75985.WC39_12790"/>
<evidence type="ECO:0000256" key="4">
    <source>
        <dbReference type="ARBA" id="ARBA00022516"/>
    </source>
</evidence>